<evidence type="ECO:0000313" key="2">
    <source>
        <dbReference type="Proteomes" id="UP000612808"/>
    </source>
</evidence>
<organism evidence="1 2">
    <name type="scientific">Actinocatenispora rupis</name>
    <dbReference type="NCBI Taxonomy" id="519421"/>
    <lineage>
        <taxon>Bacteria</taxon>
        <taxon>Bacillati</taxon>
        <taxon>Actinomycetota</taxon>
        <taxon>Actinomycetes</taxon>
        <taxon>Micromonosporales</taxon>
        <taxon>Micromonosporaceae</taxon>
        <taxon>Actinocatenispora</taxon>
    </lineage>
</organism>
<evidence type="ECO:0000313" key="1">
    <source>
        <dbReference type="EMBL" id="GID12260.1"/>
    </source>
</evidence>
<dbReference type="Gene3D" id="2.115.10.20">
    <property type="entry name" value="Glycosyl hydrolase domain, family 43"/>
    <property type="match status" value="1"/>
</dbReference>
<name>A0A8J3NCU3_9ACTN</name>
<evidence type="ECO:0008006" key="3">
    <source>
        <dbReference type="Google" id="ProtNLM"/>
    </source>
</evidence>
<keyword evidence="2" id="KW-1185">Reference proteome</keyword>
<dbReference type="InterPro" id="IPR023296">
    <property type="entry name" value="Glyco_hydro_beta-prop_sf"/>
</dbReference>
<comment type="caution">
    <text evidence="1">The sequence shown here is derived from an EMBL/GenBank/DDBJ whole genome shotgun (WGS) entry which is preliminary data.</text>
</comment>
<sequence length="321" mass="35715">MQSLIDPPRIRMADSVLVRAPEKDEPGYWAGCPSVRHDGNRFLLTYRERHPRGVEPERGWRCAVAESTDGVEFRDLWEVHKDELASPSMERMSLVRQEPDGDWLAYLSYVDPADNRWRIDVLRAGDPAGFDIARRTEVFTAASTGTEGIKDPYTLVVGGSVLMYAVVSRSREFTAAERDLAHATADIHNTGLTTQPTVAAISQDGTRFDLLGEVLPTGNGWDAYESRLTCVVPTGDGYLGLYDGSASYHENYEERCGVAVSTDLTRWLKTTPTGPRYTSPHGTGSLRYVDVAVVGDEWFVYFEATRADGAHELRLARVPRP</sequence>
<gene>
    <name evidence="1" type="ORF">Aru02nite_31490</name>
</gene>
<proteinExistence type="predicted"/>
<dbReference type="SUPFAM" id="SSF75005">
    <property type="entry name" value="Arabinanase/levansucrase/invertase"/>
    <property type="match status" value="1"/>
</dbReference>
<dbReference type="AlphaFoldDB" id="A0A8J3NCU3"/>
<accession>A0A8J3NCU3</accession>
<dbReference type="Proteomes" id="UP000612808">
    <property type="component" value="Unassembled WGS sequence"/>
</dbReference>
<protein>
    <recommendedName>
        <fullName evidence="3">Glycosyl hydrolases family 43</fullName>
    </recommendedName>
</protein>
<dbReference type="EMBL" id="BOMB01000017">
    <property type="protein sequence ID" value="GID12260.1"/>
    <property type="molecule type" value="Genomic_DNA"/>
</dbReference>
<reference evidence="1" key="1">
    <citation type="submission" date="2021-01" db="EMBL/GenBank/DDBJ databases">
        <title>Whole genome shotgun sequence of Actinocatenispora rupis NBRC 107355.</title>
        <authorList>
            <person name="Komaki H."/>
            <person name="Tamura T."/>
        </authorList>
    </citation>
    <scope>NUCLEOTIDE SEQUENCE</scope>
    <source>
        <strain evidence="1">NBRC 107355</strain>
    </source>
</reference>
<dbReference type="RefSeq" id="WP_203658238.1">
    <property type="nucleotide sequence ID" value="NZ_BAAAZM010000009.1"/>
</dbReference>